<dbReference type="PROSITE" id="PS51318">
    <property type="entry name" value="TAT"/>
    <property type="match status" value="1"/>
</dbReference>
<dbReference type="SUPFAM" id="SSF50969">
    <property type="entry name" value="YVTN repeat-like/Quinoprotein amine dehydrogenase"/>
    <property type="match status" value="1"/>
</dbReference>
<dbReference type="RefSeq" id="WP_085837982.1">
    <property type="nucleotide sequence ID" value="NZ_FWFS01000013.1"/>
</dbReference>
<reference evidence="2 3" key="1">
    <citation type="submission" date="2017-03" db="EMBL/GenBank/DDBJ databases">
        <authorList>
            <person name="Afonso C.L."/>
            <person name="Miller P.J."/>
            <person name="Scott M.A."/>
            <person name="Spackman E."/>
            <person name="Goraichik I."/>
            <person name="Dimitrov K.M."/>
            <person name="Suarez D.L."/>
            <person name="Swayne D.E."/>
        </authorList>
    </citation>
    <scope>NUCLEOTIDE SEQUENCE [LARGE SCALE GENOMIC DNA]</scope>
    <source>
        <strain evidence="2 3">CECT 8620</strain>
    </source>
</reference>
<feature type="chain" id="PRO_5013051481" description="Twin-arginine translocation pathway signal" evidence="1">
    <location>
        <begin position="25"/>
        <end position="360"/>
    </location>
</feature>
<evidence type="ECO:0000313" key="2">
    <source>
        <dbReference type="EMBL" id="SLN66882.1"/>
    </source>
</evidence>
<dbReference type="InterPro" id="IPR011044">
    <property type="entry name" value="Quino_amine_DH_bsu"/>
</dbReference>
<dbReference type="InterPro" id="IPR006311">
    <property type="entry name" value="TAT_signal"/>
</dbReference>
<feature type="signal peptide" evidence="1">
    <location>
        <begin position="1"/>
        <end position="24"/>
    </location>
</feature>
<keyword evidence="3" id="KW-1185">Reference proteome</keyword>
<organism evidence="2 3">
    <name type="scientific">Aquimixticola soesokkakensis</name>
    <dbReference type="NCBI Taxonomy" id="1519096"/>
    <lineage>
        <taxon>Bacteria</taxon>
        <taxon>Pseudomonadati</taxon>
        <taxon>Pseudomonadota</taxon>
        <taxon>Alphaproteobacteria</taxon>
        <taxon>Rhodobacterales</taxon>
        <taxon>Paracoccaceae</taxon>
        <taxon>Aquimixticola</taxon>
    </lineage>
</organism>
<name>A0A1Y5TS27_9RHOB</name>
<dbReference type="AlphaFoldDB" id="A0A1Y5TS27"/>
<evidence type="ECO:0000313" key="3">
    <source>
        <dbReference type="Proteomes" id="UP000193862"/>
    </source>
</evidence>
<protein>
    <recommendedName>
        <fullName evidence="4">Twin-arginine translocation pathway signal</fullName>
    </recommendedName>
</protein>
<dbReference type="Pfam" id="PF07433">
    <property type="entry name" value="DUF1513"/>
    <property type="match status" value="1"/>
</dbReference>
<evidence type="ECO:0000256" key="1">
    <source>
        <dbReference type="SAM" id="SignalP"/>
    </source>
</evidence>
<sequence length="360" mass="38200">MQTTRRAFLASAAAASLLPRTGWAAAGDPAYLAAAATGEGFRLYGLDEGGIEIFSLPLPDRGHAAAAHPQVAEAVAFARRPGTFAIVLDCRDGAQIAELASPEGRHFYGHGAFTADGRYLLTTENDFEKGEGRIGVWDRAEGYARIDDLPSGGIGPHEILRLRDGGFAVANGALDTHPDSDRVILNLATMQPNLTYLDAKGAIGEQVMLPAAIHSNSIRHLAQAPDGQVGFAMQWQEDMLTAPALLGLHRRGDAARFVAAPDALHRKMQGYAGSIAFSGDGTRVAISSPKGSRVQVFDATSGAFLLEREIADVCGLAALESDFITTDGTGKLCRLDTAVRVLADHPTEAWDNHIVPLLRI</sequence>
<dbReference type="InterPro" id="IPR008311">
    <property type="entry name" value="UCP028101"/>
</dbReference>
<gene>
    <name evidence="2" type="ORF">AQS8620_03111</name>
</gene>
<evidence type="ECO:0008006" key="4">
    <source>
        <dbReference type="Google" id="ProtNLM"/>
    </source>
</evidence>
<accession>A0A1Y5TS27</accession>
<keyword evidence="1" id="KW-0732">Signal</keyword>
<dbReference type="Proteomes" id="UP000193862">
    <property type="component" value="Unassembled WGS sequence"/>
</dbReference>
<dbReference type="OrthoDB" id="5624218at2"/>
<dbReference type="PIRSF" id="PIRSF028101">
    <property type="entry name" value="UCP028101"/>
    <property type="match status" value="1"/>
</dbReference>
<proteinExistence type="predicted"/>
<dbReference type="EMBL" id="FWFS01000013">
    <property type="protein sequence ID" value="SLN66882.1"/>
    <property type="molecule type" value="Genomic_DNA"/>
</dbReference>